<dbReference type="Proteomes" id="UP000380386">
    <property type="component" value="Unassembled WGS sequence"/>
</dbReference>
<organism evidence="1 2">
    <name type="scientific">Companilactobacillus mishanensis</name>
    <dbReference type="NCBI Taxonomy" id="2486008"/>
    <lineage>
        <taxon>Bacteria</taxon>
        <taxon>Bacillati</taxon>
        <taxon>Bacillota</taxon>
        <taxon>Bacilli</taxon>
        <taxon>Lactobacillales</taxon>
        <taxon>Lactobacillaceae</taxon>
        <taxon>Companilactobacillus</taxon>
    </lineage>
</organism>
<dbReference type="OrthoDB" id="2333707at2"/>
<name>A0A5P0ZLL0_9LACO</name>
<dbReference type="RefSeq" id="WP_153384004.1">
    <property type="nucleotide sequence ID" value="NZ_VDFM01000022.1"/>
</dbReference>
<dbReference type="EMBL" id="VDFM01000022">
    <property type="protein sequence ID" value="MQS53557.1"/>
    <property type="molecule type" value="Genomic_DNA"/>
</dbReference>
<gene>
    <name evidence="1" type="ORF">FHL02_11040</name>
</gene>
<sequence>MTKRGKISACLIILVITICLGSITFGIKTFFMVQEEHEEQIHKLNEMNIVDDMIKNYTGIESVTFTYVESNNVTDGYTYSFFLNDENYKINYDYLWSYTILGDKKIASKGYPSAGKYSFKPTKDSNVDIPTKYLRSKPLQKANIDNLKIKYRLKADK</sequence>
<reference evidence="1 2" key="1">
    <citation type="journal article" date="2019" name="Syst. Appl. Microbiol.">
        <title>Polyphasic characterization of two novel Lactobacillus spp. isolated from blown salami packages: Description of Lactobacillus halodurans sp. nov. and Lactobacillus salsicarnum sp. nov.</title>
        <authorList>
            <person name="Schuster J.A."/>
            <person name="Klingl A."/>
            <person name="Vogel R.F."/>
            <person name="Ehrmann M.A."/>
        </authorList>
    </citation>
    <scope>NUCLEOTIDE SEQUENCE [LARGE SCALE GENOMIC DNA]</scope>
    <source>
        <strain evidence="1 2">TMW 1.2118</strain>
    </source>
</reference>
<evidence type="ECO:0000313" key="1">
    <source>
        <dbReference type="EMBL" id="MQS53557.1"/>
    </source>
</evidence>
<protein>
    <submittedName>
        <fullName evidence="1">Uncharacterized protein</fullName>
    </submittedName>
</protein>
<evidence type="ECO:0000313" key="2">
    <source>
        <dbReference type="Proteomes" id="UP000380386"/>
    </source>
</evidence>
<comment type="caution">
    <text evidence="1">The sequence shown here is derived from an EMBL/GenBank/DDBJ whole genome shotgun (WGS) entry which is preliminary data.</text>
</comment>
<accession>A0A5P0ZLL0</accession>
<proteinExistence type="predicted"/>
<dbReference type="AlphaFoldDB" id="A0A5P0ZLL0"/>